<dbReference type="Gene3D" id="3.30.230.130">
    <property type="entry name" value="Cullin, Chain C, Domain 2"/>
    <property type="match status" value="1"/>
</dbReference>
<dbReference type="InterPro" id="IPR036388">
    <property type="entry name" value="WH-like_DNA-bd_sf"/>
</dbReference>
<dbReference type="InterPro" id="IPR036317">
    <property type="entry name" value="Cullin_homology_sf"/>
</dbReference>
<dbReference type="SUPFAM" id="SSF75632">
    <property type="entry name" value="Cullin homology domain"/>
    <property type="match status" value="1"/>
</dbReference>
<dbReference type="GO" id="GO:0006511">
    <property type="term" value="P:ubiquitin-dependent protein catabolic process"/>
    <property type="evidence" value="ECO:0007669"/>
    <property type="project" value="InterPro"/>
</dbReference>
<dbReference type="InterPro" id="IPR059120">
    <property type="entry name" value="Cullin-like_AB"/>
</dbReference>
<dbReference type="GO" id="GO:0031625">
    <property type="term" value="F:ubiquitin protein ligase binding"/>
    <property type="evidence" value="ECO:0007669"/>
    <property type="project" value="InterPro"/>
</dbReference>
<comment type="caution">
    <text evidence="6">The sequence shown here is derived from an EMBL/GenBank/DDBJ whole genome shotgun (WGS) entry which is preliminary data.</text>
</comment>
<dbReference type="InterPro" id="IPR001373">
    <property type="entry name" value="Cullin_N"/>
</dbReference>
<evidence type="ECO:0000313" key="6">
    <source>
        <dbReference type="EMBL" id="KAA6398309.1"/>
    </source>
</evidence>
<feature type="non-terminal residue" evidence="6">
    <location>
        <position position="665"/>
    </location>
</feature>
<name>A0A5J4WVR3_9EUKA</name>
<dbReference type="EMBL" id="SNRW01000986">
    <property type="protein sequence ID" value="KAA6398309.1"/>
    <property type="molecule type" value="Genomic_DNA"/>
</dbReference>
<reference evidence="6 7" key="1">
    <citation type="submission" date="2019-03" db="EMBL/GenBank/DDBJ databases">
        <title>Single cell metagenomics reveals metabolic interactions within the superorganism composed of flagellate Streblomastix strix and complex community of Bacteroidetes bacteria on its surface.</title>
        <authorList>
            <person name="Treitli S.C."/>
            <person name="Kolisko M."/>
            <person name="Husnik F."/>
            <person name="Keeling P."/>
            <person name="Hampl V."/>
        </authorList>
    </citation>
    <scope>NUCLEOTIDE SEQUENCE [LARGE SCALE GENOMIC DNA]</scope>
    <source>
        <strain evidence="6">ST1C</strain>
    </source>
</reference>
<dbReference type="PANTHER" id="PTHR11932">
    <property type="entry name" value="CULLIN"/>
    <property type="match status" value="1"/>
</dbReference>
<dbReference type="SUPFAM" id="SSF46785">
    <property type="entry name" value="Winged helix' DNA-binding domain"/>
    <property type="match status" value="1"/>
</dbReference>
<dbReference type="Gene3D" id="1.20.1310.10">
    <property type="entry name" value="Cullin Repeats"/>
    <property type="match status" value="3"/>
</dbReference>
<dbReference type="InterPro" id="IPR016158">
    <property type="entry name" value="Cullin_homology"/>
</dbReference>
<gene>
    <name evidence="6" type="ORF">EZS28_006166</name>
</gene>
<dbReference type="SMART" id="SM00182">
    <property type="entry name" value="CULLIN"/>
    <property type="match status" value="1"/>
</dbReference>
<evidence type="ECO:0000256" key="1">
    <source>
        <dbReference type="ARBA" id="ARBA00006019"/>
    </source>
</evidence>
<feature type="domain" description="Cullin family profile" evidence="5">
    <location>
        <begin position="316"/>
        <end position="547"/>
    </location>
</feature>
<feature type="region of interest" description="Disordered" evidence="4">
    <location>
        <begin position="561"/>
        <end position="581"/>
    </location>
</feature>
<dbReference type="Gene3D" id="6.10.280.240">
    <property type="match status" value="1"/>
</dbReference>
<evidence type="ECO:0000256" key="4">
    <source>
        <dbReference type="SAM" id="MobiDB-lite"/>
    </source>
</evidence>
<dbReference type="PROSITE" id="PS50069">
    <property type="entry name" value="CULLIN_2"/>
    <property type="match status" value="1"/>
</dbReference>
<dbReference type="OrthoDB" id="27073at2759"/>
<evidence type="ECO:0000313" key="7">
    <source>
        <dbReference type="Proteomes" id="UP000324800"/>
    </source>
</evidence>
<accession>A0A5J4WVR3</accession>
<sequence length="665" mass="78005">MNSALDDLDTIKDVNDAWTRYLKPIIDDIKAQVEQNPSTATASDKNIQILHKCQKLDLTKEVVELALRIILYYCNMEINLPLRSLKDEQFLQGLTQNWEKFKIFVKIVCSLFQYLDDNYFNAAQPTGNDKSLQLLSLQQRAFNIFKEQVFNNKIKLIQSLILDNIDQERSGETINIILMKNSVDMLIDLDPTLQQFYNILEIEFLQRARAFYQQFAQSSLQQDSIPDFMIKCETAYSVESMRIDNYMNKRTEPKIREVLDEELLKKNVDLLINSKESGFRLLLEHDRFEDLGRMYRLITHLDDEVQLYNFNMFDCQIEFHLAVYVDALMKTVEAQSLNKQIETRLDEIVAVLQYCHNKDIFLYELVGFLFERINEQGNKVLTNEVVEKAFIAKLKQAFGETYTQKLDRILQDRDLQIEMQTQFKEFSQDKGLIPEIDLQAQVLQKYRYSGLKSKSLNIPENIQQALQSFEQFYKDYQPERQIKWLPQLGSVEVQVQFSSKLCNITMQPTQAVVLLQFADGAQKSVKDLGQILKMKKEEVQLNVESLMQNIPILIRAAEGIEQEEQQQDDDEEQEENSELGDDEQLKLNKELRFGVAKFRLHKPGQISHPQFAIRISREEQMDMCIVTIMKNLKRMNYKDLINLVIDRITLFRPSSYDVKERVEVL</sequence>
<evidence type="ECO:0000259" key="5">
    <source>
        <dbReference type="PROSITE" id="PS50069"/>
    </source>
</evidence>
<dbReference type="InterPro" id="IPR016159">
    <property type="entry name" value="Cullin_repeat-like_dom_sf"/>
</dbReference>
<comment type="similarity">
    <text evidence="1 2 3">Belongs to the cullin family.</text>
</comment>
<dbReference type="Proteomes" id="UP000324800">
    <property type="component" value="Unassembled WGS sequence"/>
</dbReference>
<dbReference type="InterPro" id="IPR036390">
    <property type="entry name" value="WH_DNA-bd_sf"/>
</dbReference>
<evidence type="ECO:0000256" key="2">
    <source>
        <dbReference type="PROSITE-ProRule" id="PRU00330"/>
    </source>
</evidence>
<dbReference type="Gene3D" id="1.10.10.10">
    <property type="entry name" value="Winged helix-like DNA-binding domain superfamily/Winged helix DNA-binding domain"/>
    <property type="match status" value="1"/>
</dbReference>
<dbReference type="SUPFAM" id="SSF74788">
    <property type="entry name" value="Cullin repeat-like"/>
    <property type="match status" value="1"/>
</dbReference>
<protein>
    <recommendedName>
        <fullName evidence="5">Cullin family profile domain-containing protein</fullName>
    </recommendedName>
</protein>
<dbReference type="Pfam" id="PF00888">
    <property type="entry name" value="Cullin"/>
    <property type="match status" value="2"/>
</dbReference>
<evidence type="ECO:0000256" key="3">
    <source>
        <dbReference type="RuleBase" id="RU003829"/>
    </source>
</evidence>
<dbReference type="AlphaFoldDB" id="A0A5J4WVR3"/>
<dbReference type="InterPro" id="IPR045093">
    <property type="entry name" value="Cullin"/>
</dbReference>
<organism evidence="6 7">
    <name type="scientific">Streblomastix strix</name>
    <dbReference type="NCBI Taxonomy" id="222440"/>
    <lineage>
        <taxon>Eukaryota</taxon>
        <taxon>Metamonada</taxon>
        <taxon>Preaxostyla</taxon>
        <taxon>Oxymonadida</taxon>
        <taxon>Streblomastigidae</taxon>
        <taxon>Streblomastix</taxon>
    </lineage>
</organism>
<dbReference type="Pfam" id="PF26557">
    <property type="entry name" value="Cullin_AB"/>
    <property type="match status" value="1"/>
</dbReference>
<proteinExistence type="inferred from homology"/>